<dbReference type="AlphaFoldDB" id="A0AAW5BYF0"/>
<accession>A0AAW5BYF0</accession>
<sequence>MEPVEGQEMTARSAKGIYLKEQQLVDGEMQTVREGFFPEDEADLLLKQYGSGEPWQLDSPRWNMYGGHHADPWLE</sequence>
<dbReference type="EMBL" id="JAKNGE010000009">
    <property type="protein sequence ID" value="MCG4745620.1"/>
    <property type="molecule type" value="Genomic_DNA"/>
</dbReference>
<comment type="caution">
    <text evidence="1">The sequence shown here is derived from an EMBL/GenBank/DDBJ whole genome shotgun (WGS) entry which is preliminary data.</text>
</comment>
<evidence type="ECO:0000313" key="1">
    <source>
        <dbReference type="EMBL" id="MCG4745620.1"/>
    </source>
</evidence>
<dbReference type="RefSeq" id="WP_235844900.1">
    <property type="nucleotide sequence ID" value="NZ_JAAITT010000003.1"/>
</dbReference>
<proteinExistence type="predicted"/>
<name>A0AAW5BYF0_9FIRM</name>
<gene>
    <name evidence="1" type="ORF">L0N08_09390</name>
</gene>
<organism evidence="1 2">
    <name type="scientific">Enterocloster aldenensis</name>
    <dbReference type="NCBI Taxonomy" id="358742"/>
    <lineage>
        <taxon>Bacteria</taxon>
        <taxon>Bacillati</taxon>
        <taxon>Bacillota</taxon>
        <taxon>Clostridia</taxon>
        <taxon>Lachnospirales</taxon>
        <taxon>Lachnospiraceae</taxon>
        <taxon>Enterocloster</taxon>
    </lineage>
</organism>
<dbReference type="Proteomes" id="UP001299608">
    <property type="component" value="Unassembled WGS sequence"/>
</dbReference>
<evidence type="ECO:0000313" key="2">
    <source>
        <dbReference type="Proteomes" id="UP001299608"/>
    </source>
</evidence>
<protein>
    <submittedName>
        <fullName evidence="1">Uncharacterized protein</fullName>
    </submittedName>
</protein>
<reference evidence="1" key="1">
    <citation type="submission" date="2022-01" db="EMBL/GenBank/DDBJ databases">
        <title>Collection of gut derived symbiotic bacterial strains cultured from healthy donors.</title>
        <authorList>
            <person name="Lin H."/>
            <person name="Kohout C."/>
            <person name="Waligurski E."/>
            <person name="Pamer E.G."/>
        </authorList>
    </citation>
    <scope>NUCLEOTIDE SEQUENCE</scope>
    <source>
        <strain evidence="1">DFI.6.55</strain>
    </source>
</reference>